<dbReference type="SMART" id="SM00382">
    <property type="entry name" value="AAA"/>
    <property type="match status" value="1"/>
</dbReference>
<comment type="similarity">
    <text evidence="1">Belongs to the ABC transporter superfamily.</text>
</comment>
<dbReference type="Pfam" id="PF00005">
    <property type="entry name" value="ABC_tran"/>
    <property type="match status" value="1"/>
</dbReference>
<evidence type="ECO:0000313" key="8">
    <source>
        <dbReference type="Proteomes" id="UP000010729"/>
    </source>
</evidence>
<keyword evidence="4" id="KW-0067">ATP-binding</keyword>
<dbReference type="InterPro" id="IPR003439">
    <property type="entry name" value="ABC_transporter-like_ATP-bd"/>
</dbReference>
<dbReference type="GO" id="GO:0005524">
    <property type="term" value="F:ATP binding"/>
    <property type="evidence" value="ECO:0007669"/>
    <property type="project" value="UniProtKB-KW"/>
</dbReference>
<protein>
    <submittedName>
        <fullName evidence="7">Phosphonate-transporting ATPase</fullName>
    </submittedName>
</protein>
<dbReference type="AlphaFoldDB" id="N1V1A3"/>
<dbReference type="OrthoDB" id="5296765at2"/>
<sequence>MAVSVRGLRVELGGSLVLDGVDASVRQGKAVAILGANGSGKSTLVKSLVGLVPVTAGEVEIFGAAGKLPWSRIGYVPQRMGAGSGVPATAAEVVASGLLDNRRLRPGRGARRRSLEALEGVGLADRASASVQVLSGGQQQRVLIARALIREPDLLIMDEPLAGMDQESREALARTLAGLQDRGATVLLVLHELGELTALIRRTLVLEEGRIAYDGPARLPGSEAEAEQDRHAHPASSWPGPAVAGTATAQAPDLSRKW</sequence>
<dbReference type="SUPFAM" id="SSF52540">
    <property type="entry name" value="P-loop containing nucleoside triphosphate hydrolases"/>
    <property type="match status" value="1"/>
</dbReference>
<evidence type="ECO:0000256" key="4">
    <source>
        <dbReference type="ARBA" id="ARBA00022840"/>
    </source>
</evidence>
<dbReference type="InterPro" id="IPR050153">
    <property type="entry name" value="Metal_Ion_Import_ABC"/>
</dbReference>
<comment type="caution">
    <text evidence="7">The sequence shown here is derived from an EMBL/GenBank/DDBJ whole genome shotgun (WGS) entry which is preliminary data.</text>
</comment>
<keyword evidence="2" id="KW-0813">Transport</keyword>
<dbReference type="PANTHER" id="PTHR42734:SF17">
    <property type="entry name" value="METAL TRANSPORT SYSTEM ATP-BINDING PROTEIN TM_0124-RELATED"/>
    <property type="match status" value="1"/>
</dbReference>
<dbReference type="PANTHER" id="PTHR42734">
    <property type="entry name" value="METAL TRANSPORT SYSTEM ATP-BINDING PROTEIN TM_0124-RELATED"/>
    <property type="match status" value="1"/>
</dbReference>
<evidence type="ECO:0000256" key="2">
    <source>
        <dbReference type="ARBA" id="ARBA00022448"/>
    </source>
</evidence>
<dbReference type="Gene3D" id="3.40.50.300">
    <property type="entry name" value="P-loop containing nucleotide triphosphate hydrolases"/>
    <property type="match status" value="1"/>
</dbReference>
<keyword evidence="8" id="KW-1185">Reference proteome</keyword>
<gene>
    <name evidence="7" type="ORF">D477_006031</name>
</gene>
<feature type="region of interest" description="Disordered" evidence="5">
    <location>
        <begin position="217"/>
        <end position="258"/>
    </location>
</feature>
<evidence type="ECO:0000259" key="6">
    <source>
        <dbReference type="PROSITE" id="PS50893"/>
    </source>
</evidence>
<accession>N1V1A3</accession>
<evidence type="ECO:0000313" key="7">
    <source>
        <dbReference type="EMBL" id="EMY35120.1"/>
    </source>
</evidence>
<dbReference type="InterPro" id="IPR027417">
    <property type="entry name" value="P-loop_NTPase"/>
</dbReference>
<name>N1V1A3_9MICC</name>
<dbReference type="GO" id="GO:0016887">
    <property type="term" value="F:ATP hydrolysis activity"/>
    <property type="evidence" value="ECO:0007669"/>
    <property type="project" value="InterPro"/>
</dbReference>
<dbReference type="Proteomes" id="UP000010729">
    <property type="component" value="Unassembled WGS sequence"/>
</dbReference>
<evidence type="ECO:0000256" key="3">
    <source>
        <dbReference type="ARBA" id="ARBA00022741"/>
    </source>
</evidence>
<organism evidence="7 8">
    <name type="scientific">Arthrobacter crystallopoietes BAB-32</name>
    <dbReference type="NCBI Taxonomy" id="1246476"/>
    <lineage>
        <taxon>Bacteria</taxon>
        <taxon>Bacillati</taxon>
        <taxon>Actinomycetota</taxon>
        <taxon>Actinomycetes</taxon>
        <taxon>Micrococcales</taxon>
        <taxon>Micrococcaceae</taxon>
        <taxon>Crystallibacter</taxon>
    </lineage>
</organism>
<reference evidence="7 8" key="1">
    <citation type="journal article" date="2013" name="Genome Announc.">
        <title>Draft Genome Sequence of Arthrobacter crystallopoietes Strain BAB-32, Revealing Genes for Bioremediation.</title>
        <authorList>
            <person name="Joshi M.N."/>
            <person name="Pandit A.S."/>
            <person name="Sharma A."/>
            <person name="Pandya R.V."/>
            <person name="Desai S.M."/>
            <person name="Saxena A.K."/>
            <person name="Bagatharia S.B."/>
        </authorList>
    </citation>
    <scope>NUCLEOTIDE SEQUENCE [LARGE SCALE GENOMIC DNA]</scope>
    <source>
        <strain evidence="7 8">BAB-32</strain>
    </source>
</reference>
<dbReference type="RefSeq" id="WP_005267970.1">
    <property type="nucleotide sequence ID" value="NZ_ANPE02000085.1"/>
</dbReference>
<dbReference type="EMBL" id="ANPE02000085">
    <property type="protein sequence ID" value="EMY35120.1"/>
    <property type="molecule type" value="Genomic_DNA"/>
</dbReference>
<evidence type="ECO:0000256" key="5">
    <source>
        <dbReference type="SAM" id="MobiDB-lite"/>
    </source>
</evidence>
<dbReference type="PROSITE" id="PS50893">
    <property type="entry name" value="ABC_TRANSPORTER_2"/>
    <property type="match status" value="1"/>
</dbReference>
<dbReference type="InterPro" id="IPR003593">
    <property type="entry name" value="AAA+_ATPase"/>
</dbReference>
<evidence type="ECO:0000256" key="1">
    <source>
        <dbReference type="ARBA" id="ARBA00005417"/>
    </source>
</evidence>
<proteinExistence type="inferred from homology"/>
<dbReference type="InterPro" id="IPR017871">
    <property type="entry name" value="ABC_transporter-like_CS"/>
</dbReference>
<keyword evidence="3" id="KW-0547">Nucleotide-binding</keyword>
<feature type="domain" description="ABC transporter" evidence="6">
    <location>
        <begin position="3"/>
        <end position="233"/>
    </location>
</feature>
<dbReference type="PROSITE" id="PS00211">
    <property type="entry name" value="ABC_TRANSPORTER_1"/>
    <property type="match status" value="1"/>
</dbReference>